<evidence type="ECO:0000313" key="4">
    <source>
        <dbReference type="Proteomes" id="UP001210609"/>
    </source>
</evidence>
<name>A0A640T9E7_STRNI</name>
<evidence type="ECO:0000313" key="3">
    <source>
        <dbReference type="Proteomes" id="UP000429552"/>
    </source>
</evidence>
<evidence type="ECO:0000313" key="2">
    <source>
        <dbReference type="EMBL" id="WAT95196.1"/>
    </source>
</evidence>
<gene>
    <name evidence="1" type="ORF">Sliba_08320</name>
    <name evidence="2" type="ORF">STRLI_000885</name>
</gene>
<keyword evidence="4" id="KW-1185">Reference proteome</keyword>
<dbReference type="EMBL" id="CP114202">
    <property type="protein sequence ID" value="WAT95196.1"/>
    <property type="molecule type" value="Genomic_DNA"/>
</dbReference>
<reference evidence="2 4" key="2">
    <citation type="submission" date="2022-12" db="EMBL/GenBank/DDBJ databases">
        <authorList>
            <person name="Ruckert C."/>
            <person name="Busche T."/>
            <person name="Kalinowski J."/>
            <person name="Wittmann C."/>
        </authorList>
    </citation>
    <scope>NUCLEOTIDE SEQUENCE [LARGE SCALE GENOMIC DNA]</scope>
    <source>
        <strain evidence="2 4">DSM 40555</strain>
    </source>
</reference>
<dbReference type="EMBL" id="BLIP01000001">
    <property type="protein sequence ID" value="GFE20379.1"/>
    <property type="molecule type" value="Genomic_DNA"/>
</dbReference>
<protein>
    <submittedName>
        <fullName evidence="1">Uncharacterized protein</fullName>
    </submittedName>
</protein>
<accession>A0A640T9E7</accession>
<evidence type="ECO:0000313" key="1">
    <source>
        <dbReference type="EMBL" id="GFE20379.1"/>
    </source>
</evidence>
<dbReference type="RefSeq" id="WP_159484481.1">
    <property type="nucleotide sequence ID" value="NZ_BLIP01000001.1"/>
</dbReference>
<proteinExistence type="predicted"/>
<dbReference type="AlphaFoldDB" id="A0A640T9E7"/>
<sequence length="184" mass="20312">MAMDLSALIIASVGVFGTLASGLLAQRSALQVKRLELESAERQRAAELDSSTREAARNALRGCFIELNYSLRTYYSELDTYLRMASREPGGRRIEASLEGSRQAVRSALAEAQMIAPASILRASKECGCLLGAAYRVLVSSDRHDDRREELLTEARFLLETVSPKLVQMRDEMRDELGVESPGD</sequence>
<organism evidence="1 3">
    <name type="scientific">Streptomyces nigrescens</name>
    <dbReference type="NCBI Taxonomy" id="1920"/>
    <lineage>
        <taxon>Bacteria</taxon>
        <taxon>Bacillati</taxon>
        <taxon>Actinomycetota</taxon>
        <taxon>Actinomycetes</taxon>
        <taxon>Kitasatosporales</taxon>
        <taxon>Streptomycetaceae</taxon>
        <taxon>Streptomyces</taxon>
    </lineage>
</organism>
<reference evidence="1 3" key="1">
    <citation type="submission" date="2019-12" db="EMBL/GenBank/DDBJ databases">
        <title>Whole genome shotgun sequence of Streptomyces libani subsp. libani NBRC 13452.</title>
        <authorList>
            <person name="Ichikawa N."/>
            <person name="Kimura A."/>
            <person name="Kitahashi Y."/>
            <person name="Komaki H."/>
            <person name="Tamura T."/>
        </authorList>
    </citation>
    <scope>NUCLEOTIDE SEQUENCE [LARGE SCALE GENOMIC DNA]</scope>
    <source>
        <strain evidence="1 3">NBRC 13452</strain>
    </source>
</reference>
<dbReference type="Proteomes" id="UP001210609">
    <property type="component" value="Chromosome"/>
</dbReference>
<dbReference type="Proteomes" id="UP000429552">
    <property type="component" value="Unassembled WGS sequence"/>
</dbReference>